<dbReference type="Proteomes" id="UP000004067">
    <property type="component" value="Unassembled WGS sequence"/>
</dbReference>
<name>F5RQD6_9FIRM</name>
<dbReference type="STRING" id="888060.HMPREF9081_2472"/>
<evidence type="ECO:0008006" key="3">
    <source>
        <dbReference type="Google" id="ProtNLM"/>
    </source>
</evidence>
<evidence type="ECO:0000313" key="1">
    <source>
        <dbReference type="EMBL" id="EGK56970.1"/>
    </source>
</evidence>
<dbReference type="SUPFAM" id="SSF53756">
    <property type="entry name" value="UDP-Glycosyltransferase/glycogen phosphorylase"/>
    <property type="match status" value="1"/>
</dbReference>
<protein>
    <recommendedName>
        <fullName evidence="3">CDP-Glycerol:Poly(Glycerophosphate) glycerophosphotransferase</fullName>
    </recommendedName>
</protein>
<accession>F5RQD6</accession>
<proteinExistence type="predicted"/>
<gene>
    <name evidence="1" type="ORF">HMPREF9081_2472</name>
</gene>
<reference evidence="1 2" key="1">
    <citation type="submission" date="2011-04" db="EMBL/GenBank/DDBJ databases">
        <authorList>
            <person name="Muzny D."/>
            <person name="Qin X."/>
            <person name="Deng J."/>
            <person name="Jiang H."/>
            <person name="Liu Y."/>
            <person name="Qu J."/>
            <person name="Song X.-Z."/>
            <person name="Zhang L."/>
            <person name="Thornton R."/>
            <person name="Coyle M."/>
            <person name="Francisco L."/>
            <person name="Jackson L."/>
            <person name="Javaid M."/>
            <person name="Korchina V."/>
            <person name="Kovar C."/>
            <person name="Mata R."/>
            <person name="Mathew T."/>
            <person name="Ngo R."/>
            <person name="Nguyen L."/>
            <person name="Nguyen N."/>
            <person name="Okwuonu G."/>
            <person name="Ongeri F."/>
            <person name="Pham C."/>
            <person name="Simmons D."/>
            <person name="Wilczek-Boney K."/>
            <person name="Hale W."/>
            <person name="Jakkamsetti A."/>
            <person name="Pham P."/>
            <person name="Ruth R."/>
            <person name="San Lucas F."/>
            <person name="Warren J."/>
            <person name="Zhang J."/>
            <person name="Zhao Z."/>
            <person name="Zhou C."/>
            <person name="Zhu D."/>
            <person name="Lee S."/>
            <person name="Bess C."/>
            <person name="Blankenburg K."/>
            <person name="Forbes L."/>
            <person name="Fu Q."/>
            <person name="Gubbala S."/>
            <person name="Hirani K."/>
            <person name="Jayaseelan J.C."/>
            <person name="Lara F."/>
            <person name="Munidasa M."/>
            <person name="Palculict T."/>
            <person name="Patil S."/>
            <person name="Pu L.-L."/>
            <person name="Saada N."/>
            <person name="Tang L."/>
            <person name="Weissenberger G."/>
            <person name="Zhu Y."/>
            <person name="Hemphill L."/>
            <person name="Shang Y."/>
            <person name="Youmans B."/>
            <person name="Ayvaz T."/>
            <person name="Ross M."/>
            <person name="Santibanez J."/>
            <person name="Aqrawi P."/>
            <person name="Gross S."/>
            <person name="Joshi V."/>
            <person name="Fowler G."/>
            <person name="Nazareth L."/>
            <person name="Reid J."/>
            <person name="Worley K."/>
            <person name="Petrosino J."/>
            <person name="Highlander S."/>
            <person name="Gibbs R."/>
        </authorList>
    </citation>
    <scope>NUCLEOTIDE SEQUENCE [LARGE SCALE GENOMIC DNA]</scope>
    <source>
        <strain evidence="1 2">DSM 2778</strain>
    </source>
</reference>
<dbReference type="EMBL" id="AFHQ01000060">
    <property type="protein sequence ID" value="EGK56970.1"/>
    <property type="molecule type" value="Genomic_DNA"/>
</dbReference>
<evidence type="ECO:0000313" key="2">
    <source>
        <dbReference type="Proteomes" id="UP000004067"/>
    </source>
</evidence>
<comment type="caution">
    <text evidence="1">The sequence shown here is derived from an EMBL/GenBank/DDBJ whole genome shotgun (WGS) entry which is preliminary data.</text>
</comment>
<dbReference type="HOGENOM" id="CLU_347708_0_0_9"/>
<dbReference type="AlphaFoldDB" id="F5RQD6"/>
<keyword evidence="2" id="KW-1185">Reference proteome</keyword>
<dbReference type="SUPFAM" id="SSF50969">
    <property type="entry name" value="YVTN repeat-like/Quinoprotein amine dehydrogenase"/>
    <property type="match status" value="1"/>
</dbReference>
<dbReference type="eggNOG" id="COG1887">
    <property type="taxonomic scope" value="Bacteria"/>
</dbReference>
<dbReference type="RefSeq" id="WP_006307650.1">
    <property type="nucleotide sequence ID" value="NZ_GL892076.1"/>
</dbReference>
<organism evidence="1 2">
    <name type="scientific">Centipeda periodontii DSM 2778</name>
    <dbReference type="NCBI Taxonomy" id="888060"/>
    <lineage>
        <taxon>Bacteria</taxon>
        <taxon>Bacillati</taxon>
        <taxon>Bacillota</taxon>
        <taxon>Negativicutes</taxon>
        <taxon>Selenomonadales</taxon>
        <taxon>Selenomonadaceae</taxon>
        <taxon>Centipeda</taxon>
    </lineage>
</organism>
<dbReference type="GO" id="GO:0047355">
    <property type="term" value="F:CDP-glycerol glycerophosphotransferase activity"/>
    <property type="evidence" value="ECO:0007669"/>
    <property type="project" value="InterPro"/>
</dbReference>
<sequence>MTRNEQRNLLEVLANLSEILPGIALAEEEPRQLFVDCLVSADTLCNSKLSVGRATYYHDVFGGMIDAVSVVGWNEMTADTERQIRQLLTDILAAAIRALQEEREVKKIFVFLPYKASMWDSLESIWKAAAEDSERTESYVVPIPYADRNPDGSPAAWHCEAEDFPSYVPIQSWTTFTLEKLKELRPDAIFIHNPYDDYNRVTSVHPQYYSRSLKECTDCLVYVPYFVSGTTVTEVLTIAPGVQNADYVIVENERIRAQYAAYAKKAGIDEQKILPLGSPKIDAVLAARREDHALPEEWERIVRGKKVVLFGTTLTPILENTEHFCEKTKEILAFFEAQPDIALWWRPHPLLRSTLKAMRESSVYEAYCQIEDEYRKAAWGIFDTSANVERAIAWADAYYGDASSVCTLFEETGKPVVLQCYDPAFPKTHTWDIDVENDEMFFLDSFRGIFYTLDMETGRRTSAIPIPRAYWQALFEFGTFGRSGDQVVLFPFAGQRICTFDLHTRQMQEIGRVNNTYVADGSGTTFRVVRYRNSVYGFGIRSNEILKYDFSTRTLTRLTEWFSPLQKYLGVAHSHDAEWDMFVALTVHDNILMAVIARSNLVFELDMETDTWRFHAVGGADQLWQDIDFDGRFYYLMGRTHAPVIRWDRETGELREYDAHLPLMSGLPDFVPFYFLECIGEELRLLGANTGSSVSIHKETGEAHLLTDEPGITYYKQKIGSNQYLRHVVEDDIDSIVLDLPEERRVYPLTDEFLHDEVPVMCEGTENHTFVNVLPLSMMPSLLETVCTNSVHVGGETAGTRIYRWARDGRL</sequence>
<dbReference type="Pfam" id="PF04464">
    <property type="entry name" value="Glyphos_transf"/>
    <property type="match status" value="1"/>
</dbReference>
<dbReference type="InterPro" id="IPR011044">
    <property type="entry name" value="Quino_amine_DH_bsu"/>
</dbReference>
<dbReference type="InterPro" id="IPR007554">
    <property type="entry name" value="Glycerophosphate_synth"/>
</dbReference>
<dbReference type="GO" id="GO:0016020">
    <property type="term" value="C:membrane"/>
    <property type="evidence" value="ECO:0007669"/>
    <property type="project" value="InterPro"/>
</dbReference>